<dbReference type="SUPFAM" id="SSF56784">
    <property type="entry name" value="HAD-like"/>
    <property type="match status" value="1"/>
</dbReference>
<feature type="compositionally biased region" description="Low complexity" evidence="5">
    <location>
        <begin position="189"/>
        <end position="200"/>
    </location>
</feature>
<dbReference type="PANTHER" id="PTHR10788:SF94">
    <property type="entry name" value="ALPHA,ALPHA-TREHALOSE-PHOSPHATE SYNTHASE [UDP-FORMING] 5"/>
    <property type="match status" value="1"/>
</dbReference>
<dbReference type="InterPro" id="IPR036412">
    <property type="entry name" value="HAD-like_sf"/>
</dbReference>
<comment type="similarity">
    <text evidence="1">In the N-terminal section; belongs to the glycosyltransferase 20 family.</text>
</comment>
<dbReference type="OrthoDB" id="755951at2759"/>
<dbReference type="GO" id="GO:0016757">
    <property type="term" value="F:glycosyltransferase activity"/>
    <property type="evidence" value="ECO:0007669"/>
    <property type="project" value="UniProtKB-KW"/>
</dbReference>
<dbReference type="Pfam" id="PF00982">
    <property type="entry name" value="Glyco_transf_20"/>
    <property type="match status" value="2"/>
</dbReference>
<dbReference type="InterPro" id="IPR003337">
    <property type="entry name" value="Trehalose_PPase"/>
</dbReference>
<evidence type="ECO:0000313" key="6">
    <source>
        <dbReference type="EMBL" id="CAB9507557.1"/>
    </source>
</evidence>
<evidence type="ECO:0000256" key="2">
    <source>
        <dbReference type="ARBA" id="ARBA00006330"/>
    </source>
</evidence>
<name>A0A9N8DR45_9STRA</name>
<keyword evidence="7" id="KW-1185">Reference proteome</keyword>
<keyword evidence="4" id="KW-0808">Transferase</keyword>
<dbReference type="CDD" id="cd03788">
    <property type="entry name" value="GT20_TPS"/>
    <property type="match status" value="1"/>
</dbReference>
<dbReference type="GO" id="GO:0004805">
    <property type="term" value="F:trehalose-phosphatase activity"/>
    <property type="evidence" value="ECO:0007669"/>
    <property type="project" value="TreeGrafter"/>
</dbReference>
<dbReference type="PANTHER" id="PTHR10788">
    <property type="entry name" value="TREHALOSE-6-PHOSPHATE SYNTHASE"/>
    <property type="match status" value="1"/>
</dbReference>
<feature type="region of interest" description="Disordered" evidence="5">
    <location>
        <begin position="177"/>
        <end position="232"/>
    </location>
</feature>
<dbReference type="GO" id="GO:0005829">
    <property type="term" value="C:cytosol"/>
    <property type="evidence" value="ECO:0007669"/>
    <property type="project" value="TreeGrafter"/>
</dbReference>
<accession>A0A9N8DR45</accession>
<evidence type="ECO:0000256" key="1">
    <source>
        <dbReference type="ARBA" id="ARBA00005409"/>
    </source>
</evidence>
<dbReference type="GO" id="GO:0005992">
    <property type="term" value="P:trehalose biosynthetic process"/>
    <property type="evidence" value="ECO:0007669"/>
    <property type="project" value="InterPro"/>
</dbReference>
<dbReference type="FunFam" id="3.40.50.2000:FF:000010">
    <property type="entry name" value="Alpha,alpha-trehalose-phosphate synthase"/>
    <property type="match status" value="1"/>
</dbReference>
<reference evidence="6" key="1">
    <citation type="submission" date="2020-06" db="EMBL/GenBank/DDBJ databases">
        <authorList>
            <consortium name="Plant Systems Biology data submission"/>
        </authorList>
    </citation>
    <scope>NUCLEOTIDE SEQUENCE</scope>
    <source>
        <strain evidence="6">D6</strain>
    </source>
</reference>
<dbReference type="NCBIfam" id="TIGR01484">
    <property type="entry name" value="HAD-SF-IIB"/>
    <property type="match status" value="1"/>
</dbReference>
<comment type="caution">
    <text evidence="6">The sequence shown here is derived from an EMBL/GenBank/DDBJ whole genome shotgun (WGS) entry which is preliminary data.</text>
</comment>
<dbReference type="AlphaFoldDB" id="A0A9N8DR45"/>
<dbReference type="Gene3D" id="3.40.50.2000">
    <property type="entry name" value="Glycogen Phosphorylase B"/>
    <property type="match status" value="2"/>
</dbReference>
<keyword evidence="3" id="KW-0328">Glycosyltransferase</keyword>
<evidence type="ECO:0000313" key="7">
    <source>
        <dbReference type="Proteomes" id="UP001153069"/>
    </source>
</evidence>
<gene>
    <name evidence="6" type="ORF">SEMRO_311_G114280.1</name>
</gene>
<dbReference type="InterPro" id="IPR001830">
    <property type="entry name" value="Glyco_trans_20"/>
</dbReference>
<protein>
    <submittedName>
        <fullName evidence="6">Trehalose-phosphate synthase</fullName>
    </submittedName>
</protein>
<sequence length="1216" mass="135401">MTASQQADAFDVGVASVNFRVRCETLGHGDEVFLVSDEGQGARKSIPLYTTAAAFPWYHTLAPITLSLPPRALEDKKTLPESQRYFSYRYAIHRAGVFHRWENPSDLADENDDDVTMEDNSQTMATTTATTTTAEAARHKVPLRLLASRETYTINDVLGVTSGPPDIDHIRVPTRPTYTSAASMHSRDSSQSQLAGSHSSMRGTEAVSPKPGNRKKAVGFAPAPPPYHHHAPNNTPKATVHLNSTDGLVVVSAFLPVILHRSNEGVWTADWDYEVLLSMQTHLRVTRVGVVKWRGWHGNVGSDGSPEAGVPVAERSLVEECLQPFNCVPVWVEPKLFGEMYNGFCKGVLWPVLHNVTSVYSSRPDTAAEATEDEMDLRQDNSESAQFSEYSMDDVGQGPIHGGRGSEAELWAAYNSVNRQFADVVVQCFNEGDLVWVHGFHLLILPSYLTRRIPMAKVGIFLHTPFPSSEIFRTLWCREDLLRGMLNADQVGFHLFEYARHFLTCCRRLLGLNYGMVPDASGGHTLAIDTNGRHVAVTSIHAGVEPPVLNQILAHPITGEKAQSIRNRFQGKTIFCAIDRLESLKGIPLKLLGLERFLRRCPEWAGKIVLIQVGISAHERQQDYARTRKEIPAMVKKINEAFPGTVQFQECSESEMRLQQRMALLRAADVVLVTPIRDGLNLIPLEFTIAHQDALTDAGKRDGRRRGLCILSEFSSCTRVMRGALHVNPWKISEIANAFHHALNMSEDERMRRVSCASEFVTRVTTQRWALAVMLDLKGVHKNVNPVQLSGAGLGLGYRLLNMDTGWGSLDFSAVARAYKNARSRLILLDYGGTIVSNDNLDNLTRFKMVKERTLPSLPTDKMINTLKNLCEDKRNAVFVVSGKERHSLTNSLSGVQNLGLAAEHGMFISWPSAKKSDKRRWETLVPETDRTWRSLAVTIMEVYTSRTHGSYIEETEMKVLWQYRDADLEFGYLQARELEDHLSKYLRSYPVDILHGGMEEGGYVEVRPKGVNKGVLAMRIIKHFPVIAQKDRIDFCLVLGDDHCDEPMLSVMRQVGRRIAGVRRAKAGDEPLPDMPATIPLVDVSSVDGYVSPELEVFTATVGKKPSAAASYLHDVNECQELLDSLVKVSTRDQKFYSAVDLRSHMAEPGGFGVTMDIATVSTGMQKSMSFGQMSIPEDDGDKEPKQGSTGFLNDYLGTIEDENAGDEDEFLFFD</sequence>
<comment type="similarity">
    <text evidence="2">In the C-terminal section; belongs to the trehalose phosphatase family.</text>
</comment>
<feature type="region of interest" description="Disordered" evidence="5">
    <location>
        <begin position="1176"/>
        <end position="1195"/>
    </location>
</feature>
<dbReference type="Pfam" id="PF02358">
    <property type="entry name" value="Trehalose_PPase"/>
    <property type="match status" value="1"/>
</dbReference>
<dbReference type="InterPro" id="IPR006379">
    <property type="entry name" value="HAD-SF_hydro_IIB"/>
</dbReference>
<dbReference type="InterPro" id="IPR023214">
    <property type="entry name" value="HAD_sf"/>
</dbReference>
<proteinExistence type="inferred from homology"/>
<evidence type="ECO:0000256" key="3">
    <source>
        <dbReference type="ARBA" id="ARBA00022676"/>
    </source>
</evidence>
<dbReference type="Proteomes" id="UP001153069">
    <property type="component" value="Unassembled WGS sequence"/>
</dbReference>
<evidence type="ECO:0000256" key="4">
    <source>
        <dbReference type="ARBA" id="ARBA00022679"/>
    </source>
</evidence>
<evidence type="ECO:0000256" key="5">
    <source>
        <dbReference type="SAM" id="MobiDB-lite"/>
    </source>
</evidence>
<dbReference type="SUPFAM" id="SSF53756">
    <property type="entry name" value="UDP-Glycosyltransferase/glycogen phosphorylase"/>
    <property type="match status" value="1"/>
</dbReference>
<dbReference type="EMBL" id="CAICTM010000310">
    <property type="protein sequence ID" value="CAB9507557.1"/>
    <property type="molecule type" value="Genomic_DNA"/>
</dbReference>
<dbReference type="NCBIfam" id="TIGR00685">
    <property type="entry name" value="T6PP"/>
    <property type="match status" value="1"/>
</dbReference>
<organism evidence="6 7">
    <name type="scientific">Seminavis robusta</name>
    <dbReference type="NCBI Taxonomy" id="568900"/>
    <lineage>
        <taxon>Eukaryota</taxon>
        <taxon>Sar</taxon>
        <taxon>Stramenopiles</taxon>
        <taxon>Ochrophyta</taxon>
        <taxon>Bacillariophyta</taxon>
        <taxon>Bacillariophyceae</taxon>
        <taxon>Bacillariophycidae</taxon>
        <taxon>Naviculales</taxon>
        <taxon>Naviculaceae</taxon>
        <taxon>Seminavis</taxon>
    </lineage>
</organism>
<dbReference type="Gene3D" id="3.40.50.1000">
    <property type="entry name" value="HAD superfamily/HAD-like"/>
    <property type="match status" value="2"/>
</dbReference>